<reference evidence="4 5" key="1">
    <citation type="submission" date="2019-07" db="EMBL/GenBank/DDBJ databases">
        <title>New Mycobacterium species.</title>
        <authorList>
            <person name="Tortoli E."/>
            <person name="Ghielmetti G."/>
            <person name="Friedel U."/>
            <person name="Trovato A."/>
        </authorList>
    </citation>
    <scope>NUCLEOTIDE SEQUENCE [LARGE SCALE GENOMIC DNA]</scope>
    <source>
        <strain evidence="4 5">16-83</strain>
    </source>
</reference>
<dbReference type="InterPro" id="IPR000030">
    <property type="entry name" value="PPE_dom"/>
</dbReference>
<keyword evidence="5" id="KW-1185">Reference proteome</keyword>
<feature type="domain" description="PPE" evidence="2">
    <location>
        <begin position="2"/>
        <end position="164"/>
    </location>
</feature>
<dbReference type="Gene3D" id="1.20.1260.20">
    <property type="entry name" value="PPE superfamily"/>
    <property type="match status" value="1"/>
</dbReference>
<dbReference type="Pfam" id="PF12484">
    <property type="entry name" value="PPE-SVP"/>
    <property type="match status" value="1"/>
</dbReference>
<dbReference type="AlphaFoldDB" id="A0A557Y1K1"/>
<organism evidence="4 5">
    <name type="scientific">Mycobacterium helveticum</name>
    <dbReference type="NCBI Taxonomy" id="2592811"/>
    <lineage>
        <taxon>Bacteria</taxon>
        <taxon>Bacillati</taxon>
        <taxon>Actinomycetota</taxon>
        <taxon>Actinomycetes</taxon>
        <taxon>Mycobacteriales</taxon>
        <taxon>Mycobacteriaceae</taxon>
        <taxon>Mycobacterium</taxon>
    </lineage>
</organism>
<comment type="similarity">
    <text evidence="1">Belongs to the mycobacterial PPE family.</text>
</comment>
<dbReference type="InterPro" id="IPR022171">
    <property type="entry name" value="PPE_C"/>
</dbReference>
<dbReference type="PANTHER" id="PTHR46766">
    <property type="entry name" value="GLUTAMINE-RICH PROTEIN 2"/>
    <property type="match status" value="1"/>
</dbReference>
<evidence type="ECO:0000313" key="5">
    <source>
        <dbReference type="Proteomes" id="UP000320513"/>
    </source>
</evidence>
<dbReference type="OrthoDB" id="4695684at2"/>
<gene>
    <name evidence="4" type="ORF">FPZ47_00720</name>
</gene>
<dbReference type="InterPro" id="IPR038332">
    <property type="entry name" value="PPE_sf"/>
</dbReference>
<evidence type="ECO:0000259" key="3">
    <source>
        <dbReference type="Pfam" id="PF12484"/>
    </source>
</evidence>
<feature type="domain" description="PPE family C-terminal" evidence="3">
    <location>
        <begin position="303"/>
        <end position="383"/>
    </location>
</feature>
<comment type="caution">
    <text evidence="4">The sequence shown here is derived from an EMBL/GenBank/DDBJ whole genome shotgun (WGS) entry which is preliminary data.</text>
</comment>
<dbReference type="Pfam" id="PF00823">
    <property type="entry name" value="PPE"/>
    <property type="match status" value="1"/>
</dbReference>
<name>A0A557Y1K1_9MYCO</name>
<evidence type="ECO:0000313" key="4">
    <source>
        <dbReference type="EMBL" id="TVS92420.1"/>
    </source>
</evidence>
<protein>
    <submittedName>
        <fullName evidence="4">PPE family protein</fullName>
    </submittedName>
</protein>
<sequence>MNFGSFPPEIHSARLYSGPGSASMLAAASSWSGLASELASAATGYETVITRLNSEEWMGPASAAMAESVTPYVAWMRTAAAQAEETAGKVRSAAAAFEAALAAIVPPPQIAGNRAQLASLISTNVLGQNTAAIAANEAQYGEMWARNAATMFSYAGSSAAASSVTPYSPPPQTANAAAATGQAGAVAHAAATSAGAAGSTLSQLVSSLPAALQGLSSPLQSAATSAAGTLQEFLNFYGPFGNFFYDTLGLPFFGAGITSFFTGTAAAFGLINTAPLAAAAAPAAAVAVGAHSAEGVIGGAGVAATLANAGSIGKLSVPPVWAGANPIPHTPISSSRFVSEVIEPESTGHTGSVLGGMPLGGAAKGATGTGPRYGVRLTVMAQPPSAG</sequence>
<dbReference type="EMBL" id="VMQU01000002">
    <property type="protein sequence ID" value="TVS92420.1"/>
    <property type="molecule type" value="Genomic_DNA"/>
</dbReference>
<dbReference type="PANTHER" id="PTHR46766:SF1">
    <property type="entry name" value="GLUTAMINE-RICH PROTEIN 2"/>
    <property type="match status" value="1"/>
</dbReference>
<dbReference type="Proteomes" id="UP000320513">
    <property type="component" value="Unassembled WGS sequence"/>
</dbReference>
<evidence type="ECO:0000256" key="1">
    <source>
        <dbReference type="ARBA" id="ARBA00010652"/>
    </source>
</evidence>
<dbReference type="GO" id="GO:0052572">
    <property type="term" value="P:response to host immune response"/>
    <property type="evidence" value="ECO:0007669"/>
    <property type="project" value="TreeGrafter"/>
</dbReference>
<dbReference type="FunFam" id="1.20.1260.20:FF:000001">
    <property type="entry name" value="PPE family protein PPE41"/>
    <property type="match status" value="1"/>
</dbReference>
<dbReference type="SUPFAM" id="SSF140459">
    <property type="entry name" value="PE/PPE dimer-like"/>
    <property type="match status" value="1"/>
</dbReference>
<accession>A0A557Y1K1</accession>
<evidence type="ECO:0000259" key="2">
    <source>
        <dbReference type="Pfam" id="PF00823"/>
    </source>
</evidence>
<dbReference type="RefSeq" id="WP_144947232.1">
    <property type="nucleotide sequence ID" value="NZ_VMQU01000002.1"/>
</dbReference>
<proteinExistence type="inferred from homology"/>